<dbReference type="HOGENOM" id="CLU_1024503_0_0_1"/>
<dbReference type="Proteomes" id="UP000001514">
    <property type="component" value="Unassembled WGS sequence"/>
</dbReference>
<dbReference type="InterPro" id="IPR050275">
    <property type="entry name" value="PGM_Phosphatase"/>
</dbReference>
<gene>
    <name evidence="1" type="ORF">SELMODRAFT_414112</name>
</gene>
<proteinExistence type="predicted"/>
<dbReference type="EMBL" id="GL377587">
    <property type="protein sequence ID" value="EFJ25433.1"/>
    <property type="molecule type" value="Genomic_DNA"/>
</dbReference>
<accession>D8RRP2</accession>
<sequence length="272" mass="30680">MTDADGRDQGSGLEKWQPYIAVEATNQKGGTFAAFQLLFESHSDVLEIDFVKRKEDAITGSTKSSKKSFNDDDQLVDAVLTPAGWEQVATLRKIVREAGLDRRIQLVTVSPMTIKSLDTFVFVRTLQTATGVFRGADNGSDSSLPLVAVELCRERISARTSDRRRSISSFKAHFPSVDFSQIEEESGVLWNAETAKSLAVMQQRIRQFLQWLWERKEEEIMVASHSSFMWNMLKRSNVVASLTEIRDLGIKSQNPFFCWKKKVGCTVKSIET</sequence>
<dbReference type="PANTHER" id="PTHR48100">
    <property type="entry name" value="BROAD-SPECIFICITY PHOSPHATASE YOR283W-RELATED"/>
    <property type="match status" value="1"/>
</dbReference>
<keyword evidence="2" id="KW-1185">Reference proteome</keyword>
<dbReference type="AlphaFoldDB" id="D8RRP2"/>
<dbReference type="InParanoid" id="D8RRP2"/>
<name>D8RRP2_SELML</name>
<dbReference type="PANTHER" id="PTHR48100:SF1">
    <property type="entry name" value="HISTIDINE PHOSPHATASE FAMILY PROTEIN-RELATED"/>
    <property type="match status" value="1"/>
</dbReference>
<dbReference type="GO" id="GO:0016791">
    <property type="term" value="F:phosphatase activity"/>
    <property type="evidence" value="ECO:0000318"/>
    <property type="project" value="GO_Central"/>
</dbReference>
<organism evidence="2">
    <name type="scientific">Selaginella moellendorffii</name>
    <name type="common">Spikemoss</name>
    <dbReference type="NCBI Taxonomy" id="88036"/>
    <lineage>
        <taxon>Eukaryota</taxon>
        <taxon>Viridiplantae</taxon>
        <taxon>Streptophyta</taxon>
        <taxon>Embryophyta</taxon>
        <taxon>Tracheophyta</taxon>
        <taxon>Lycopodiopsida</taxon>
        <taxon>Selaginellales</taxon>
        <taxon>Selaginellaceae</taxon>
        <taxon>Selaginella</taxon>
    </lineage>
</organism>
<dbReference type="GO" id="GO:0005737">
    <property type="term" value="C:cytoplasm"/>
    <property type="evidence" value="ECO:0000318"/>
    <property type="project" value="GO_Central"/>
</dbReference>
<protein>
    <submittedName>
        <fullName evidence="1">Uncharacterized protein</fullName>
    </submittedName>
</protein>
<dbReference type="KEGG" id="smo:SELMODRAFT_414112"/>
<dbReference type="eggNOG" id="KOG4754">
    <property type="taxonomic scope" value="Eukaryota"/>
</dbReference>
<evidence type="ECO:0000313" key="2">
    <source>
        <dbReference type="Proteomes" id="UP000001514"/>
    </source>
</evidence>
<dbReference type="Gramene" id="EFJ25433">
    <property type="protein sequence ID" value="EFJ25433"/>
    <property type="gene ID" value="SELMODRAFT_414112"/>
</dbReference>
<dbReference type="SUPFAM" id="SSF53254">
    <property type="entry name" value="Phosphoglycerate mutase-like"/>
    <property type="match status" value="1"/>
</dbReference>
<dbReference type="InterPro" id="IPR029033">
    <property type="entry name" value="His_PPase_superfam"/>
</dbReference>
<evidence type="ECO:0000313" key="1">
    <source>
        <dbReference type="EMBL" id="EFJ25433.1"/>
    </source>
</evidence>
<reference evidence="1 2" key="1">
    <citation type="journal article" date="2011" name="Science">
        <title>The Selaginella genome identifies genetic changes associated with the evolution of vascular plants.</title>
        <authorList>
            <person name="Banks J.A."/>
            <person name="Nishiyama T."/>
            <person name="Hasebe M."/>
            <person name="Bowman J.L."/>
            <person name="Gribskov M."/>
            <person name="dePamphilis C."/>
            <person name="Albert V.A."/>
            <person name="Aono N."/>
            <person name="Aoyama T."/>
            <person name="Ambrose B.A."/>
            <person name="Ashton N.W."/>
            <person name="Axtell M.J."/>
            <person name="Barker E."/>
            <person name="Barker M.S."/>
            <person name="Bennetzen J.L."/>
            <person name="Bonawitz N.D."/>
            <person name="Chapple C."/>
            <person name="Cheng C."/>
            <person name="Correa L.G."/>
            <person name="Dacre M."/>
            <person name="DeBarry J."/>
            <person name="Dreyer I."/>
            <person name="Elias M."/>
            <person name="Engstrom E.M."/>
            <person name="Estelle M."/>
            <person name="Feng L."/>
            <person name="Finet C."/>
            <person name="Floyd S.K."/>
            <person name="Frommer W.B."/>
            <person name="Fujita T."/>
            <person name="Gramzow L."/>
            <person name="Gutensohn M."/>
            <person name="Harholt J."/>
            <person name="Hattori M."/>
            <person name="Heyl A."/>
            <person name="Hirai T."/>
            <person name="Hiwatashi Y."/>
            <person name="Ishikawa M."/>
            <person name="Iwata M."/>
            <person name="Karol K.G."/>
            <person name="Koehler B."/>
            <person name="Kolukisaoglu U."/>
            <person name="Kubo M."/>
            <person name="Kurata T."/>
            <person name="Lalonde S."/>
            <person name="Li K."/>
            <person name="Li Y."/>
            <person name="Litt A."/>
            <person name="Lyons E."/>
            <person name="Manning G."/>
            <person name="Maruyama T."/>
            <person name="Michael T.P."/>
            <person name="Mikami K."/>
            <person name="Miyazaki S."/>
            <person name="Morinaga S."/>
            <person name="Murata T."/>
            <person name="Mueller-Roeber B."/>
            <person name="Nelson D.R."/>
            <person name="Obara M."/>
            <person name="Oguri Y."/>
            <person name="Olmstead R.G."/>
            <person name="Onodera N."/>
            <person name="Petersen B.L."/>
            <person name="Pils B."/>
            <person name="Prigge M."/>
            <person name="Rensing S.A."/>
            <person name="Riano-Pachon D.M."/>
            <person name="Roberts A.W."/>
            <person name="Sato Y."/>
            <person name="Scheller H.V."/>
            <person name="Schulz B."/>
            <person name="Schulz C."/>
            <person name="Shakirov E.V."/>
            <person name="Shibagaki N."/>
            <person name="Shinohara N."/>
            <person name="Shippen D.E."/>
            <person name="Soerensen I."/>
            <person name="Sotooka R."/>
            <person name="Sugimoto N."/>
            <person name="Sugita M."/>
            <person name="Sumikawa N."/>
            <person name="Tanurdzic M."/>
            <person name="Theissen G."/>
            <person name="Ulvskov P."/>
            <person name="Wakazuki S."/>
            <person name="Weng J.K."/>
            <person name="Willats W.W."/>
            <person name="Wipf D."/>
            <person name="Wolf P.G."/>
            <person name="Yang L."/>
            <person name="Zimmer A.D."/>
            <person name="Zhu Q."/>
            <person name="Mitros T."/>
            <person name="Hellsten U."/>
            <person name="Loque D."/>
            <person name="Otillar R."/>
            <person name="Salamov A."/>
            <person name="Schmutz J."/>
            <person name="Shapiro H."/>
            <person name="Lindquist E."/>
            <person name="Lucas S."/>
            <person name="Rokhsar D."/>
            <person name="Grigoriev I.V."/>
        </authorList>
    </citation>
    <scope>NUCLEOTIDE SEQUENCE [LARGE SCALE GENOMIC DNA]</scope>
</reference>
<dbReference type="Gene3D" id="3.40.50.1240">
    <property type="entry name" value="Phosphoglycerate mutase-like"/>
    <property type="match status" value="1"/>
</dbReference>